<keyword evidence="3" id="KW-1015">Disulfide bond</keyword>
<dbReference type="EMBL" id="CAUEEQ010041071">
    <property type="protein sequence ID" value="CAJ0956025.1"/>
    <property type="molecule type" value="Genomic_DNA"/>
</dbReference>
<dbReference type="PANTHER" id="PTHR12231">
    <property type="entry name" value="CTX-RELATED TYPE I TRANSMEMBRANE PROTEIN"/>
    <property type="match status" value="1"/>
</dbReference>
<feature type="non-terminal residue" evidence="6">
    <location>
        <position position="237"/>
    </location>
</feature>
<dbReference type="SMART" id="SM00409">
    <property type="entry name" value="IG"/>
    <property type="match status" value="2"/>
</dbReference>
<dbReference type="InterPro" id="IPR013783">
    <property type="entry name" value="Ig-like_fold"/>
</dbReference>
<dbReference type="InterPro" id="IPR003599">
    <property type="entry name" value="Ig_sub"/>
</dbReference>
<dbReference type="Gene3D" id="2.60.40.10">
    <property type="entry name" value="Immunoglobulins"/>
    <property type="match status" value="2"/>
</dbReference>
<dbReference type="Proteomes" id="UP001176940">
    <property type="component" value="Unassembled WGS sequence"/>
</dbReference>
<dbReference type="SMART" id="SM00408">
    <property type="entry name" value="IGc2"/>
    <property type="match status" value="2"/>
</dbReference>
<dbReference type="InterPro" id="IPR051170">
    <property type="entry name" value="Neural/epithelial_adhesion"/>
</dbReference>
<dbReference type="InterPro" id="IPR003598">
    <property type="entry name" value="Ig_sub2"/>
</dbReference>
<comment type="caution">
    <text evidence="6">The sequence shown here is derived from an EMBL/GenBank/DDBJ whole genome shotgun (WGS) entry which is preliminary data.</text>
</comment>
<dbReference type="PANTHER" id="PTHR12231:SF253">
    <property type="entry name" value="DPR-INTERACTING PROTEIN ETA, ISOFORM B-RELATED"/>
    <property type="match status" value="1"/>
</dbReference>
<name>A0ABN9M7W5_9NEOB</name>
<dbReference type="Pfam" id="PF13927">
    <property type="entry name" value="Ig_3"/>
    <property type="match status" value="2"/>
</dbReference>
<evidence type="ECO:0000256" key="3">
    <source>
        <dbReference type="ARBA" id="ARBA00023157"/>
    </source>
</evidence>
<sequence length="237" mass="26070">CAAGYIGNPSVRGQKCFPEGKKAGSRLDDKAAAISVRSQVIHRPTSIPDRQSNFIVRIYPEKKSVTAGSETSLRCQGSGDPPYYYFWSREDGRPLSAVTQLREKGEILHFSNLQPSDSGVYICTCRNYKYVNTSRAEIIVDAAAVRPITVTVEEQRVQSVRQGSDVTFICTAKSTSPAYTLVWTSQSNGKLPERAMDFNGILTIRNVQPGDAGVYLCTGSNMFDMDEGNATLHVQGW</sequence>
<organism evidence="6 7">
    <name type="scientific">Ranitomeya imitator</name>
    <name type="common">mimic poison frog</name>
    <dbReference type="NCBI Taxonomy" id="111125"/>
    <lineage>
        <taxon>Eukaryota</taxon>
        <taxon>Metazoa</taxon>
        <taxon>Chordata</taxon>
        <taxon>Craniata</taxon>
        <taxon>Vertebrata</taxon>
        <taxon>Euteleostomi</taxon>
        <taxon>Amphibia</taxon>
        <taxon>Batrachia</taxon>
        <taxon>Anura</taxon>
        <taxon>Neobatrachia</taxon>
        <taxon>Hyloidea</taxon>
        <taxon>Dendrobatidae</taxon>
        <taxon>Dendrobatinae</taxon>
        <taxon>Ranitomeya</taxon>
    </lineage>
</organism>
<proteinExistence type="predicted"/>
<dbReference type="InterPro" id="IPR007110">
    <property type="entry name" value="Ig-like_dom"/>
</dbReference>
<evidence type="ECO:0000256" key="2">
    <source>
        <dbReference type="ARBA" id="ARBA00022737"/>
    </source>
</evidence>
<feature type="domain" description="Ig-like" evidence="5">
    <location>
        <begin position="147"/>
        <end position="233"/>
    </location>
</feature>
<dbReference type="SUPFAM" id="SSF48726">
    <property type="entry name" value="Immunoglobulin"/>
    <property type="match status" value="2"/>
</dbReference>
<keyword evidence="2" id="KW-0677">Repeat</keyword>
<dbReference type="InterPro" id="IPR036179">
    <property type="entry name" value="Ig-like_dom_sf"/>
</dbReference>
<keyword evidence="1" id="KW-0732">Signal</keyword>
<accession>A0ABN9M7W5</accession>
<feature type="domain" description="Ig-like" evidence="5">
    <location>
        <begin position="44"/>
        <end position="139"/>
    </location>
</feature>
<dbReference type="PROSITE" id="PS50835">
    <property type="entry name" value="IG_LIKE"/>
    <property type="match status" value="2"/>
</dbReference>
<evidence type="ECO:0000256" key="4">
    <source>
        <dbReference type="ARBA" id="ARBA00023319"/>
    </source>
</evidence>
<evidence type="ECO:0000313" key="6">
    <source>
        <dbReference type="EMBL" id="CAJ0956025.1"/>
    </source>
</evidence>
<evidence type="ECO:0000259" key="5">
    <source>
        <dbReference type="PROSITE" id="PS50835"/>
    </source>
</evidence>
<feature type="non-terminal residue" evidence="6">
    <location>
        <position position="1"/>
    </location>
</feature>
<keyword evidence="7" id="KW-1185">Reference proteome</keyword>
<evidence type="ECO:0000313" key="7">
    <source>
        <dbReference type="Proteomes" id="UP001176940"/>
    </source>
</evidence>
<protein>
    <recommendedName>
        <fullName evidence="5">Ig-like domain-containing protein</fullName>
    </recommendedName>
</protein>
<dbReference type="CDD" id="cd05754">
    <property type="entry name" value="IgI_Perlecan_like"/>
    <property type="match status" value="1"/>
</dbReference>
<reference evidence="6" key="1">
    <citation type="submission" date="2023-07" db="EMBL/GenBank/DDBJ databases">
        <authorList>
            <person name="Stuckert A."/>
        </authorList>
    </citation>
    <scope>NUCLEOTIDE SEQUENCE</scope>
</reference>
<keyword evidence="4" id="KW-0393">Immunoglobulin domain</keyword>
<evidence type="ECO:0000256" key="1">
    <source>
        <dbReference type="ARBA" id="ARBA00022729"/>
    </source>
</evidence>
<gene>
    <name evidence="6" type="ORF">RIMI_LOCUS15338653</name>
</gene>